<accession>A0A0B2BSN8</accession>
<dbReference type="CDD" id="cd02252">
    <property type="entry name" value="nylC_like"/>
    <property type="match status" value="1"/>
</dbReference>
<dbReference type="InterPro" id="IPR016117">
    <property type="entry name" value="ArgJ-like_dom_sf"/>
</dbReference>
<dbReference type="InterPro" id="IPR005321">
    <property type="entry name" value="Peptidase_S58_DmpA"/>
</dbReference>
<dbReference type="PANTHER" id="PTHR36512">
    <property type="entry name" value="D-AMINOPEPTIDASE"/>
    <property type="match status" value="1"/>
</dbReference>
<dbReference type="Pfam" id="PF03576">
    <property type="entry name" value="Peptidase_S58"/>
    <property type="match status" value="1"/>
</dbReference>
<gene>
    <name evidence="2" type="ORF">PK98_11405</name>
</gene>
<comment type="caution">
    <text evidence="2">The sequence shown here is derived from an EMBL/GenBank/DDBJ whole genome shotgun (WGS) entry which is preliminary data.</text>
</comment>
<name>A0A0B2BSN8_9SPHN</name>
<organism evidence="2 3">
    <name type="scientific">Croceibacterium mercuriale</name>
    <dbReference type="NCBI Taxonomy" id="1572751"/>
    <lineage>
        <taxon>Bacteria</taxon>
        <taxon>Pseudomonadati</taxon>
        <taxon>Pseudomonadota</taxon>
        <taxon>Alphaproteobacteria</taxon>
        <taxon>Sphingomonadales</taxon>
        <taxon>Erythrobacteraceae</taxon>
        <taxon>Croceibacterium</taxon>
    </lineage>
</organism>
<dbReference type="Proteomes" id="UP000030988">
    <property type="component" value="Unassembled WGS sequence"/>
</dbReference>
<dbReference type="PANTHER" id="PTHR36512:SF3">
    <property type="entry name" value="BLR5678 PROTEIN"/>
    <property type="match status" value="1"/>
</dbReference>
<dbReference type="GO" id="GO:0004177">
    <property type="term" value="F:aminopeptidase activity"/>
    <property type="evidence" value="ECO:0007669"/>
    <property type="project" value="TreeGrafter"/>
</dbReference>
<dbReference type="OrthoDB" id="9808347at2"/>
<evidence type="ECO:0000313" key="3">
    <source>
        <dbReference type="Proteomes" id="UP000030988"/>
    </source>
</evidence>
<evidence type="ECO:0000313" key="2">
    <source>
        <dbReference type="EMBL" id="KHL24583.1"/>
    </source>
</evidence>
<dbReference type="STRING" id="1572751.PK98_11405"/>
<protein>
    <submittedName>
        <fullName evidence="2">Peptidase T4</fullName>
    </submittedName>
</protein>
<sequence length="374" mass="37666">MQRMTWDRRTMLAAGGGAMGLLLAGPLRAQGEAGRTGPRNLITDVAGLTVGQADDPRIRTGTTVILGDGLLQAAIDVRGGGPGTRESDVMDAHNLVHAVNAVTLSGGSSYGLAAADGVAAELGARGIGYGGLASAGVPVSPIVTGAILYDLANGGDKAWGAQPPYGDLGRRALAAAGAEFALGTAGAGYGAMAGGLKGGIGSASTLASGGFTVGAIVAVNSLGSVVAPGTRHFWASPFELDGEFGGLPPRALRANPEEWGLSKLARARENTTIACVATDLALTTTELKRMAIMAQDGLARAIRPVHTPFDGDVVFALSTARQEAPAEEMARHLAVLQAGTIAADTLARAVARGVFAATPPPGAEVTCWRDLADQ</sequence>
<evidence type="ECO:0000256" key="1">
    <source>
        <dbReference type="ARBA" id="ARBA00007068"/>
    </source>
</evidence>
<proteinExistence type="inferred from homology"/>
<dbReference type="Gene3D" id="3.60.70.12">
    <property type="entry name" value="L-amino peptidase D-ALA esterase/amidase"/>
    <property type="match status" value="1"/>
</dbReference>
<dbReference type="SUPFAM" id="SSF56266">
    <property type="entry name" value="DmpA/ArgJ-like"/>
    <property type="match status" value="1"/>
</dbReference>
<reference evidence="2 3" key="1">
    <citation type="submission" date="2014-11" db="EMBL/GenBank/DDBJ databases">
        <title>Draft genome sequence of Kirrobacter mercurialis.</title>
        <authorList>
            <person name="Coil D.A."/>
            <person name="Eisen J.A."/>
        </authorList>
    </citation>
    <scope>NUCLEOTIDE SEQUENCE [LARGE SCALE GENOMIC DNA]</scope>
    <source>
        <strain evidence="2 3">Coronado</strain>
    </source>
</reference>
<dbReference type="RefSeq" id="WP_039097032.1">
    <property type="nucleotide sequence ID" value="NZ_JTDN01000002.1"/>
</dbReference>
<keyword evidence="3" id="KW-1185">Reference proteome</keyword>
<dbReference type="AlphaFoldDB" id="A0A0B2BSN8"/>
<comment type="similarity">
    <text evidence="1">Belongs to the peptidase S58 family.</text>
</comment>
<dbReference type="EMBL" id="JTDN01000002">
    <property type="protein sequence ID" value="KHL24583.1"/>
    <property type="molecule type" value="Genomic_DNA"/>
</dbReference>